<sequence length="183" mass="20680">MKLPTGGGGLVCNSLRAKFRVHAHQVEMLSGKGKGDCKESFYLNIRRATGQTLRLLPPVSRKTTSLQPIRVKVAVYVSFTIPVSLYQQEFQTRKMISSMSERATHRPRRVAGLVFTKRNDWIDVPNLPNVIIVNIGDALELWTAGRLRSTLHRVTFPRSERENVGRLSIPFFVQPDKEVVLSP</sequence>
<gene>
    <name evidence="3" type="ORF">ARAM_003379</name>
</gene>
<feature type="domain" description="Isopenicillin N synthase-like Fe(2+) 2OG dioxygenase" evidence="2">
    <location>
        <begin position="110"/>
        <end position="175"/>
    </location>
</feature>
<dbReference type="InterPro" id="IPR044861">
    <property type="entry name" value="IPNS-like_FE2OG_OXY"/>
</dbReference>
<dbReference type="STRING" id="308745.A0A0F8V9V1"/>
<evidence type="ECO:0000313" key="3">
    <source>
        <dbReference type="EMBL" id="KKK19806.1"/>
    </source>
</evidence>
<dbReference type="PANTHER" id="PTHR47990">
    <property type="entry name" value="2-OXOGLUTARATE (2OG) AND FE(II)-DEPENDENT OXYGENASE SUPERFAMILY PROTEIN-RELATED"/>
    <property type="match status" value="1"/>
</dbReference>
<comment type="similarity">
    <text evidence="1">Belongs to the iron/ascorbate-dependent oxidoreductase family.</text>
</comment>
<accession>A0A0F8V9V1</accession>
<protein>
    <recommendedName>
        <fullName evidence="2">Isopenicillin N synthase-like Fe(2+) 2OG dioxygenase domain-containing protein</fullName>
    </recommendedName>
</protein>
<dbReference type="Proteomes" id="UP000034291">
    <property type="component" value="Unassembled WGS sequence"/>
</dbReference>
<organism evidence="3 4">
    <name type="scientific">Aspergillus rambellii</name>
    <dbReference type="NCBI Taxonomy" id="308745"/>
    <lineage>
        <taxon>Eukaryota</taxon>
        <taxon>Fungi</taxon>
        <taxon>Dikarya</taxon>
        <taxon>Ascomycota</taxon>
        <taxon>Pezizomycotina</taxon>
        <taxon>Eurotiomycetes</taxon>
        <taxon>Eurotiomycetidae</taxon>
        <taxon>Eurotiales</taxon>
        <taxon>Aspergillaceae</taxon>
        <taxon>Aspergillus</taxon>
        <taxon>Aspergillus subgen. Nidulantes</taxon>
    </lineage>
</organism>
<evidence type="ECO:0000259" key="2">
    <source>
        <dbReference type="Pfam" id="PF03171"/>
    </source>
</evidence>
<dbReference type="InterPro" id="IPR027443">
    <property type="entry name" value="IPNS-like_sf"/>
</dbReference>
<keyword evidence="4" id="KW-1185">Reference proteome</keyword>
<dbReference type="InterPro" id="IPR050231">
    <property type="entry name" value="Iron_ascorbate_oxido_reductase"/>
</dbReference>
<dbReference type="SUPFAM" id="SSF51197">
    <property type="entry name" value="Clavaminate synthase-like"/>
    <property type="match status" value="1"/>
</dbReference>
<name>A0A0F8V9V1_9EURO</name>
<evidence type="ECO:0000313" key="4">
    <source>
        <dbReference type="Proteomes" id="UP000034291"/>
    </source>
</evidence>
<dbReference type="AlphaFoldDB" id="A0A0F8V9V1"/>
<evidence type="ECO:0000256" key="1">
    <source>
        <dbReference type="ARBA" id="ARBA00008056"/>
    </source>
</evidence>
<reference evidence="3 4" key="1">
    <citation type="submission" date="2015-02" db="EMBL/GenBank/DDBJ databases">
        <title>Draft Genome Sequences of Two Closely-Related Aflatoxigenic Aspergillus Species Obtained from the Cote d'Ivoire.</title>
        <authorList>
            <person name="Moore G.G."/>
            <person name="Beltz S.B."/>
            <person name="Mack B.M."/>
        </authorList>
    </citation>
    <scope>NUCLEOTIDE SEQUENCE [LARGE SCALE GENOMIC DNA]</scope>
    <source>
        <strain evidence="3 4">SRRC1468</strain>
    </source>
</reference>
<dbReference type="Gene3D" id="2.60.120.330">
    <property type="entry name" value="B-lactam Antibiotic, Isopenicillin N Synthase, Chain"/>
    <property type="match status" value="1"/>
</dbReference>
<proteinExistence type="inferred from homology"/>
<comment type="caution">
    <text evidence="3">The sequence shown here is derived from an EMBL/GenBank/DDBJ whole genome shotgun (WGS) entry which is preliminary data.</text>
</comment>
<dbReference type="EMBL" id="JZBS01002163">
    <property type="protein sequence ID" value="KKK19806.1"/>
    <property type="molecule type" value="Genomic_DNA"/>
</dbReference>
<dbReference type="Pfam" id="PF03171">
    <property type="entry name" value="2OG-FeII_Oxy"/>
    <property type="match status" value="1"/>
</dbReference>